<dbReference type="SMART" id="SM00317">
    <property type="entry name" value="SET"/>
    <property type="match status" value="1"/>
</dbReference>
<dbReference type="InterPro" id="IPR046341">
    <property type="entry name" value="SET_dom_sf"/>
</dbReference>
<comment type="caution">
    <text evidence="3">The sequence shown here is derived from an EMBL/GenBank/DDBJ whole genome shotgun (WGS) entry which is preliminary data.</text>
</comment>
<organism evidence="3 4">
    <name type="scientific">Paenibacillus pabuli</name>
    <dbReference type="NCBI Taxonomy" id="1472"/>
    <lineage>
        <taxon>Bacteria</taxon>
        <taxon>Bacillati</taxon>
        <taxon>Bacillota</taxon>
        <taxon>Bacilli</taxon>
        <taxon>Bacillales</taxon>
        <taxon>Paenibacillaceae</taxon>
        <taxon>Paenibacillus</taxon>
    </lineage>
</organism>
<reference evidence="3 4" key="1">
    <citation type="submission" date="2018-06" db="EMBL/GenBank/DDBJ databases">
        <title>Freshwater and sediment microbial communities from various areas in North America, analyzing microbe dynamics in response to fracking.</title>
        <authorList>
            <person name="Lamendella R."/>
        </authorList>
    </citation>
    <scope>NUCLEOTIDE SEQUENCE [LARGE SCALE GENOMIC DNA]</scope>
    <source>
        <strain evidence="3 4">NG-13</strain>
    </source>
</reference>
<evidence type="ECO:0000313" key="3">
    <source>
        <dbReference type="EMBL" id="RAJ00661.1"/>
    </source>
</evidence>
<sequence>MKIMIEVKQSKLGNGEFNRGVFATVDIPKGQLIHQAPVVPYPNEDHEHVEKTILEDYVFEYGANHTAILLGYGSLINHSYEPNATYDINFENHTFDFYAYKDIKAGEEVLINYNGEEDNMDPLWFLDDYEERMRELNETSDGEEDADGIESGSQNTDSSK</sequence>
<evidence type="ECO:0000256" key="1">
    <source>
        <dbReference type="SAM" id="MobiDB-lite"/>
    </source>
</evidence>
<evidence type="ECO:0000259" key="2">
    <source>
        <dbReference type="PROSITE" id="PS50280"/>
    </source>
</evidence>
<dbReference type="CDD" id="cd10540">
    <property type="entry name" value="SET_SpSet7-like"/>
    <property type="match status" value="1"/>
</dbReference>
<dbReference type="SUPFAM" id="SSF82199">
    <property type="entry name" value="SET domain"/>
    <property type="match status" value="1"/>
</dbReference>
<feature type="domain" description="SET" evidence="2">
    <location>
        <begin position="3"/>
        <end position="114"/>
    </location>
</feature>
<keyword evidence="4" id="KW-1185">Reference proteome</keyword>
<feature type="compositionally biased region" description="Polar residues" evidence="1">
    <location>
        <begin position="151"/>
        <end position="160"/>
    </location>
</feature>
<dbReference type="Proteomes" id="UP000248827">
    <property type="component" value="Unassembled WGS sequence"/>
</dbReference>
<feature type="region of interest" description="Disordered" evidence="1">
    <location>
        <begin position="134"/>
        <end position="160"/>
    </location>
</feature>
<name>A0ABX9BPF4_9BACL</name>
<feature type="compositionally biased region" description="Acidic residues" evidence="1">
    <location>
        <begin position="138"/>
        <end position="148"/>
    </location>
</feature>
<accession>A0ABX9BPF4</accession>
<evidence type="ECO:0000313" key="4">
    <source>
        <dbReference type="Proteomes" id="UP000248827"/>
    </source>
</evidence>
<dbReference type="InterPro" id="IPR001214">
    <property type="entry name" value="SET_dom"/>
</dbReference>
<protein>
    <recommendedName>
        <fullName evidence="2">SET domain-containing protein</fullName>
    </recommendedName>
</protein>
<proteinExistence type="predicted"/>
<dbReference type="Gene3D" id="2.170.270.10">
    <property type="entry name" value="SET domain"/>
    <property type="match status" value="1"/>
</dbReference>
<dbReference type="PROSITE" id="PS50280">
    <property type="entry name" value="SET"/>
    <property type="match status" value="1"/>
</dbReference>
<gene>
    <name evidence="3" type="ORF">DET54_102148</name>
</gene>
<dbReference type="EMBL" id="QLLI01000002">
    <property type="protein sequence ID" value="RAJ00661.1"/>
    <property type="molecule type" value="Genomic_DNA"/>
</dbReference>
<dbReference type="Pfam" id="PF00856">
    <property type="entry name" value="SET"/>
    <property type="match status" value="1"/>
</dbReference>